<dbReference type="InterPro" id="IPR050683">
    <property type="entry name" value="Bact_Polysacc_Export_ATP-bd"/>
</dbReference>
<keyword evidence="6" id="KW-0378">Hydrolase</keyword>
<name>A0A1H6F614_9GAMM</name>
<dbReference type="PANTHER" id="PTHR46743:SF2">
    <property type="entry name" value="TEICHOIC ACIDS EXPORT ATP-BINDING PROTEIN TAGH"/>
    <property type="match status" value="1"/>
</dbReference>
<feature type="domain" description="ABC transporter" evidence="5">
    <location>
        <begin position="21"/>
        <end position="243"/>
    </location>
</feature>
<keyword evidence="3" id="KW-0547">Nucleotide-binding</keyword>
<dbReference type="InterPro" id="IPR027417">
    <property type="entry name" value="P-loop_NTPase"/>
</dbReference>
<reference evidence="6 8" key="1">
    <citation type="submission" date="2016-10" db="EMBL/GenBank/DDBJ databases">
        <authorList>
            <person name="de Groot N.N."/>
        </authorList>
    </citation>
    <scope>NUCLEOTIDE SEQUENCE [LARGE SCALE GENOMIC DNA]</scope>
    <source>
        <strain evidence="6">MBHS1</strain>
    </source>
</reference>
<dbReference type="EMBL" id="FMSV02000514">
    <property type="protein sequence ID" value="SEH07069.1"/>
    <property type="molecule type" value="Genomic_DNA"/>
</dbReference>
<comment type="similarity">
    <text evidence="1">Belongs to the ABC transporter superfamily.</text>
</comment>
<dbReference type="Gene3D" id="3.40.50.300">
    <property type="entry name" value="P-loop containing nucleotide triphosphate hydrolases"/>
    <property type="match status" value="1"/>
</dbReference>
<evidence type="ECO:0000313" key="7">
    <source>
        <dbReference type="EMBL" id="SEH07069.1"/>
    </source>
</evidence>
<dbReference type="EMBL" id="FMSV02000365">
    <property type="protein sequence ID" value="SEH05590.1"/>
    <property type="molecule type" value="Genomic_DNA"/>
</dbReference>
<dbReference type="InterPro" id="IPR003439">
    <property type="entry name" value="ABC_transporter-like_ATP-bd"/>
</dbReference>
<keyword evidence="2" id="KW-0813">Transport</keyword>
<dbReference type="EC" id="3.6.3.40" evidence="6"/>
<dbReference type="AlphaFoldDB" id="A0A1H6F614"/>
<dbReference type="GO" id="GO:0016887">
    <property type="term" value="F:ATP hydrolysis activity"/>
    <property type="evidence" value="ECO:0007669"/>
    <property type="project" value="InterPro"/>
</dbReference>
<dbReference type="OrthoDB" id="9778870at2"/>
<dbReference type="Pfam" id="PF00005">
    <property type="entry name" value="ABC_tran"/>
    <property type="match status" value="1"/>
</dbReference>
<evidence type="ECO:0000259" key="5">
    <source>
        <dbReference type="PROSITE" id="PS50893"/>
    </source>
</evidence>
<dbReference type="GO" id="GO:0140359">
    <property type="term" value="F:ABC-type transporter activity"/>
    <property type="evidence" value="ECO:0007669"/>
    <property type="project" value="InterPro"/>
</dbReference>
<dbReference type="CDD" id="cd10147">
    <property type="entry name" value="Wzt_C-like"/>
    <property type="match status" value="1"/>
</dbReference>
<keyword evidence="4 6" id="KW-0067">ATP-binding</keyword>
<dbReference type="Proteomes" id="UP000236724">
    <property type="component" value="Unassembled WGS sequence"/>
</dbReference>
<keyword evidence="8" id="KW-1185">Reference proteome</keyword>
<dbReference type="Gene3D" id="2.70.50.60">
    <property type="entry name" value="abc- transporter (atp binding component) like domain"/>
    <property type="match status" value="1"/>
</dbReference>
<dbReference type="InterPro" id="IPR015860">
    <property type="entry name" value="ABC_transpr_TagH-like"/>
</dbReference>
<evidence type="ECO:0000256" key="1">
    <source>
        <dbReference type="ARBA" id="ARBA00005417"/>
    </source>
</evidence>
<dbReference type="CDD" id="cd03220">
    <property type="entry name" value="ABC_KpsT_Wzt"/>
    <property type="match status" value="1"/>
</dbReference>
<dbReference type="GO" id="GO:0005524">
    <property type="term" value="F:ATP binding"/>
    <property type="evidence" value="ECO:0007669"/>
    <property type="project" value="UniProtKB-KW"/>
</dbReference>
<evidence type="ECO:0000256" key="2">
    <source>
        <dbReference type="ARBA" id="ARBA00022448"/>
    </source>
</evidence>
<evidence type="ECO:0000313" key="6">
    <source>
        <dbReference type="EMBL" id="SEH05590.1"/>
    </source>
</evidence>
<organism evidence="6 8">
    <name type="scientific">Candidatus Venteria ishoeyi</name>
    <dbReference type="NCBI Taxonomy" id="1899563"/>
    <lineage>
        <taxon>Bacteria</taxon>
        <taxon>Pseudomonadati</taxon>
        <taxon>Pseudomonadota</taxon>
        <taxon>Gammaproteobacteria</taxon>
        <taxon>Thiotrichales</taxon>
        <taxon>Thiotrichaceae</taxon>
        <taxon>Venteria</taxon>
    </lineage>
</organism>
<dbReference type="InterPro" id="IPR029439">
    <property type="entry name" value="Wzt_C"/>
</dbReference>
<dbReference type="GO" id="GO:0016020">
    <property type="term" value="C:membrane"/>
    <property type="evidence" value="ECO:0007669"/>
    <property type="project" value="InterPro"/>
</dbReference>
<evidence type="ECO:0000256" key="4">
    <source>
        <dbReference type="ARBA" id="ARBA00022840"/>
    </source>
</evidence>
<sequence length="400" mass="44878">MNAIEATNLSKVYRLYAKPVHRLKEILLRRPCHQAFHSLQNISFTLPQGGGLGIIGDNGAGKSTLLKLLTGTLQPTEGHIQRNGKVAALLELGTGFHPELSGRENIRLSATVQGLSAEEINQREAEIIAFSELEAFIDRPVKTYSSGMYVRLGFAVSTCIDPDILIIDEALSVGDHNFQKKCIERMMQFKDANKTILFCSHSMHLVQEICQQALWLEQGVMRAYGSTEEVIGAYTQYLESKQYQQIETASNAQVSVEAHLPPAMITEFQVTDKNNQALEVLQQFKDVVIHLKMKGLQDKPMKAHIGIALLRPDEQIVFVASTKESGLSPELQPGEQSMTLTLPSFPLATGVYRFSAMIVDEFVLRIIHEQRSELYAVHSRRPEYGLLWMPHDWDFDLQEG</sequence>
<proteinExistence type="inferred from homology"/>
<dbReference type="SMART" id="SM00382">
    <property type="entry name" value="AAA"/>
    <property type="match status" value="1"/>
</dbReference>
<evidence type="ECO:0000256" key="3">
    <source>
        <dbReference type="ARBA" id="ARBA00022741"/>
    </source>
</evidence>
<dbReference type="PROSITE" id="PS50893">
    <property type="entry name" value="ABC_TRANSPORTER_2"/>
    <property type="match status" value="1"/>
</dbReference>
<protein>
    <submittedName>
        <fullName evidence="6">Teichoic acids export ATP-binding protein TagH</fullName>
        <ecNumber evidence="6">3.6.3.40</ecNumber>
    </submittedName>
</protein>
<dbReference type="PANTHER" id="PTHR46743">
    <property type="entry name" value="TEICHOIC ACIDS EXPORT ATP-BINDING PROTEIN TAGH"/>
    <property type="match status" value="1"/>
</dbReference>
<evidence type="ECO:0000313" key="8">
    <source>
        <dbReference type="Proteomes" id="UP000236724"/>
    </source>
</evidence>
<dbReference type="SUPFAM" id="SSF52540">
    <property type="entry name" value="P-loop containing nucleoside triphosphate hydrolases"/>
    <property type="match status" value="1"/>
</dbReference>
<dbReference type="InterPro" id="IPR003593">
    <property type="entry name" value="AAA+_ATPase"/>
</dbReference>
<dbReference type="RefSeq" id="WP_103919491.1">
    <property type="nucleotide sequence ID" value="NZ_FMSV02000365.1"/>
</dbReference>
<gene>
    <name evidence="6" type="primary">tagH_1</name>
    <name evidence="7" type="synonym">tagH_3</name>
    <name evidence="6" type="ORF">MBHS_01445</name>
    <name evidence="7" type="ORF">MBHS_02936</name>
</gene>
<accession>A0A1H6F614</accession>